<gene>
    <name evidence="5" type="primary">recX</name>
    <name evidence="9" type="ORF">FXF47_09540</name>
</gene>
<evidence type="ECO:0000313" key="9">
    <source>
        <dbReference type="EMBL" id="TYB30370.1"/>
    </source>
</evidence>
<protein>
    <recommendedName>
        <fullName evidence="3 5">Regulatory protein RecX</fullName>
    </recommendedName>
</protein>
<comment type="caution">
    <text evidence="9">The sequence shown here is derived from an EMBL/GenBank/DDBJ whole genome shotgun (WGS) entry which is preliminary data.</text>
</comment>
<comment type="function">
    <text evidence="5">Modulates RecA activity.</text>
</comment>
<accession>A0A5D0MFZ9</accession>
<dbReference type="Gene3D" id="1.10.10.10">
    <property type="entry name" value="Winged helix-like DNA-binding domain superfamily/Winged helix DNA-binding domain"/>
    <property type="match status" value="3"/>
</dbReference>
<dbReference type="InterPro" id="IPR003783">
    <property type="entry name" value="Regulatory_RecX"/>
</dbReference>
<dbReference type="PANTHER" id="PTHR33602:SF1">
    <property type="entry name" value="REGULATORY PROTEIN RECX FAMILY PROTEIN"/>
    <property type="match status" value="1"/>
</dbReference>
<dbReference type="EMBL" id="VSIX01000139">
    <property type="protein sequence ID" value="TYB30370.1"/>
    <property type="molecule type" value="Genomic_DNA"/>
</dbReference>
<keyword evidence="10" id="KW-1185">Reference proteome</keyword>
<sequence>MRVIIMKKTKMKITKITPQKKRKNRYNIFVNDEFFEGLDENTVAIHTLYEGKILKEEELEKIRKTEIREKLHDRIINLISKFPKTEYELKNYIKRKGYSDAIAEEEIVRLKKYDLINDRKYAIRYIESNRKYSIRMLKKKLYKKGIDNKIIEEILKKPEIRKKEKEILKKNARKKLRKLKKKEDKKRKLFQYLARKGFDYDDIYNIIEKFLDSGEL</sequence>
<dbReference type="Pfam" id="PF21982">
    <property type="entry name" value="RecX_HTH1"/>
    <property type="match status" value="1"/>
</dbReference>
<feature type="coiled-coil region" evidence="6">
    <location>
        <begin position="162"/>
        <end position="189"/>
    </location>
</feature>
<dbReference type="HAMAP" id="MF_01114">
    <property type="entry name" value="RecX"/>
    <property type="match status" value="1"/>
</dbReference>
<evidence type="ECO:0000313" key="10">
    <source>
        <dbReference type="Proteomes" id="UP000324143"/>
    </source>
</evidence>
<evidence type="ECO:0000256" key="3">
    <source>
        <dbReference type="ARBA" id="ARBA00018111"/>
    </source>
</evidence>
<dbReference type="InterPro" id="IPR036388">
    <property type="entry name" value="WH-like_DNA-bd_sf"/>
</dbReference>
<proteinExistence type="inferred from homology"/>
<reference evidence="9" key="1">
    <citation type="submission" date="2019-08" db="EMBL/GenBank/DDBJ databases">
        <title>Genomic characterization of a novel candidate phylum (ARYD3) from a high temperature, high salinity tertiary oil reservoir in north central Oklahoma, USA.</title>
        <authorList>
            <person name="Youssef N.H."/>
            <person name="Yadav A."/>
            <person name="Elshahed M.S."/>
        </authorList>
    </citation>
    <scope>NUCLEOTIDE SEQUENCE [LARGE SCALE GENOMIC DNA]</scope>
    <source>
        <strain evidence="9">ARYD3</strain>
    </source>
</reference>
<evidence type="ECO:0000256" key="1">
    <source>
        <dbReference type="ARBA" id="ARBA00004496"/>
    </source>
</evidence>
<feature type="domain" description="RecX third three-helical" evidence="7">
    <location>
        <begin position="166"/>
        <end position="206"/>
    </location>
</feature>
<dbReference type="InterPro" id="IPR053925">
    <property type="entry name" value="RecX_HTH_3rd"/>
</dbReference>
<comment type="similarity">
    <text evidence="2 5">Belongs to the RecX family.</text>
</comment>
<evidence type="ECO:0000259" key="7">
    <source>
        <dbReference type="Pfam" id="PF21981"/>
    </source>
</evidence>
<keyword evidence="4 5" id="KW-0963">Cytoplasm</keyword>
<evidence type="ECO:0000256" key="4">
    <source>
        <dbReference type="ARBA" id="ARBA00022490"/>
    </source>
</evidence>
<dbReference type="PANTHER" id="PTHR33602">
    <property type="entry name" value="REGULATORY PROTEIN RECX FAMILY PROTEIN"/>
    <property type="match status" value="1"/>
</dbReference>
<evidence type="ECO:0000256" key="2">
    <source>
        <dbReference type="ARBA" id="ARBA00009695"/>
    </source>
</evidence>
<feature type="domain" description="RecX first three-helical" evidence="8">
    <location>
        <begin position="76"/>
        <end position="110"/>
    </location>
</feature>
<dbReference type="Proteomes" id="UP000324143">
    <property type="component" value="Unassembled WGS sequence"/>
</dbReference>
<comment type="subcellular location">
    <subcellularLocation>
        <location evidence="1 5">Cytoplasm</location>
    </subcellularLocation>
</comment>
<dbReference type="GO" id="GO:0005737">
    <property type="term" value="C:cytoplasm"/>
    <property type="evidence" value="ECO:0007669"/>
    <property type="project" value="UniProtKB-SubCell"/>
</dbReference>
<organism evidence="9 10">
    <name type="scientific">Candidatus Mcinerneyibacterium aminivorans</name>
    <dbReference type="NCBI Taxonomy" id="2703815"/>
    <lineage>
        <taxon>Bacteria</taxon>
        <taxon>Candidatus Macinerneyibacteriota</taxon>
        <taxon>Candidatus Mcinerneyibacteria</taxon>
        <taxon>Candidatus Mcinerneyibacteriales</taxon>
        <taxon>Candidatus Mcinerneyibacteriaceae</taxon>
        <taxon>Candidatus Mcinerneyibacterium</taxon>
    </lineage>
</organism>
<dbReference type="GO" id="GO:0006282">
    <property type="term" value="P:regulation of DNA repair"/>
    <property type="evidence" value="ECO:0007669"/>
    <property type="project" value="UniProtKB-UniRule"/>
</dbReference>
<evidence type="ECO:0000256" key="5">
    <source>
        <dbReference type="HAMAP-Rule" id="MF_01114"/>
    </source>
</evidence>
<evidence type="ECO:0000256" key="6">
    <source>
        <dbReference type="SAM" id="Coils"/>
    </source>
</evidence>
<dbReference type="AlphaFoldDB" id="A0A5D0MFZ9"/>
<evidence type="ECO:0000259" key="8">
    <source>
        <dbReference type="Pfam" id="PF21982"/>
    </source>
</evidence>
<keyword evidence="6" id="KW-0175">Coiled coil</keyword>
<name>A0A5D0MFZ9_9BACT</name>
<dbReference type="InterPro" id="IPR053926">
    <property type="entry name" value="RecX_HTH_1st"/>
</dbReference>
<dbReference type="Pfam" id="PF21981">
    <property type="entry name" value="RecX_HTH3"/>
    <property type="match status" value="1"/>
</dbReference>